<dbReference type="PANTHER" id="PTHR33240:SF15">
    <property type="entry name" value="GAG-PRO-LIKE PROTEIN"/>
    <property type="match status" value="1"/>
</dbReference>
<feature type="region of interest" description="Disordered" evidence="1">
    <location>
        <begin position="1"/>
        <end position="51"/>
    </location>
</feature>
<organism evidence="2 3">
    <name type="scientific">Mucuna pruriens</name>
    <name type="common">Velvet bean</name>
    <name type="synonym">Dolichos pruriens</name>
    <dbReference type="NCBI Taxonomy" id="157652"/>
    <lineage>
        <taxon>Eukaryota</taxon>
        <taxon>Viridiplantae</taxon>
        <taxon>Streptophyta</taxon>
        <taxon>Embryophyta</taxon>
        <taxon>Tracheophyta</taxon>
        <taxon>Spermatophyta</taxon>
        <taxon>Magnoliopsida</taxon>
        <taxon>eudicotyledons</taxon>
        <taxon>Gunneridae</taxon>
        <taxon>Pentapetalae</taxon>
        <taxon>rosids</taxon>
        <taxon>fabids</taxon>
        <taxon>Fabales</taxon>
        <taxon>Fabaceae</taxon>
        <taxon>Papilionoideae</taxon>
        <taxon>50 kb inversion clade</taxon>
        <taxon>NPAAA clade</taxon>
        <taxon>indigoferoid/millettioid clade</taxon>
        <taxon>Phaseoleae</taxon>
        <taxon>Mucuna</taxon>
    </lineage>
</organism>
<feature type="non-terminal residue" evidence="2">
    <location>
        <position position="1"/>
    </location>
</feature>
<reference evidence="2" key="1">
    <citation type="submission" date="2018-05" db="EMBL/GenBank/DDBJ databases">
        <title>Draft genome of Mucuna pruriens seed.</title>
        <authorList>
            <person name="Nnadi N.E."/>
            <person name="Vos R."/>
            <person name="Hasami M.H."/>
            <person name="Devisetty U.K."/>
            <person name="Aguiy J.C."/>
        </authorList>
    </citation>
    <scope>NUCLEOTIDE SEQUENCE [LARGE SCALE GENOMIC DNA]</scope>
    <source>
        <strain evidence="2">JCA_2017</strain>
    </source>
</reference>
<feature type="region of interest" description="Disordered" evidence="1">
    <location>
        <begin position="130"/>
        <end position="154"/>
    </location>
</feature>
<evidence type="ECO:0000313" key="2">
    <source>
        <dbReference type="EMBL" id="RDY07092.1"/>
    </source>
</evidence>
<gene>
    <name evidence="2" type="ORF">CR513_08848</name>
</gene>
<dbReference type="Gene3D" id="3.10.10.10">
    <property type="entry name" value="HIV Type 1 Reverse Transcriptase, subunit A, domain 1"/>
    <property type="match status" value="1"/>
</dbReference>
<keyword evidence="3" id="KW-1185">Reference proteome</keyword>
<feature type="compositionally biased region" description="Basic and acidic residues" evidence="1">
    <location>
        <begin position="1"/>
        <end position="23"/>
    </location>
</feature>
<dbReference type="SUPFAM" id="SSF56672">
    <property type="entry name" value="DNA/RNA polymerases"/>
    <property type="match status" value="1"/>
</dbReference>
<dbReference type="Proteomes" id="UP000257109">
    <property type="component" value="Unassembled WGS sequence"/>
</dbReference>
<dbReference type="PANTHER" id="PTHR33240">
    <property type="entry name" value="OS08G0508500 PROTEIN"/>
    <property type="match status" value="1"/>
</dbReference>
<dbReference type="Gene3D" id="2.40.70.10">
    <property type="entry name" value="Acid Proteases"/>
    <property type="match status" value="1"/>
</dbReference>
<name>A0A371HWD4_MUCPR</name>
<evidence type="ECO:0000256" key="1">
    <source>
        <dbReference type="SAM" id="MobiDB-lite"/>
    </source>
</evidence>
<comment type="caution">
    <text evidence="2">The sequence shown here is derived from an EMBL/GenBank/DDBJ whole genome shotgun (WGS) entry which is preliminary data.</text>
</comment>
<dbReference type="InterPro" id="IPR021109">
    <property type="entry name" value="Peptidase_aspartic_dom_sf"/>
</dbReference>
<feature type="compositionally biased region" description="Basic residues" evidence="1">
    <location>
        <begin position="138"/>
        <end position="147"/>
    </location>
</feature>
<accession>A0A371HWD4</accession>
<proteinExistence type="predicted"/>
<protein>
    <submittedName>
        <fullName evidence="2">Uncharacterized protein</fullName>
    </submittedName>
</protein>
<sequence length="516" mass="59093">MRAEKHIEAEEDQAERLEEERSQNRRNNGRTIKQRTTHRPDAPKRPDNKHFTPLNEKRAQILREICHTRFLHFPPLVDGKVLGNNRADWCDFHRTTGHSTEVCWTLKTQIERLIQEGRLNQYVKLREEKLGQKEERPTRRRRSRSRQSKPVPHKGTIFTISGGAILTGANITPLGRRTSGPVITFTDRDIRRGRTGCDEPMVISVVAAEYKIERVLVDQGSSTNILYSTTAKRLGIQNLTKCQGALYGFAGERVPIKGTLELETTFRDRDGAKTIPVLYTVVDVDASYNIIIRRPALNRLEAVVSTHHLCMKFPAGRTVAIVWVDATVARKCYEDSLRVESTTKRPGVNVLDFDLDPRHFSTEERPHLVEDLKEVQIGPSDTQRTKIGKALELEEEDRLVQTLRRNVDVSTQILCATTCRSTQTLNQWHKKKRKQGEEKQTAVREKVSKLVTVGFDGEVQYPTWLANVGMVKKANGRWRMWTDYTDQNKACPEDSYPLPSIDRLVAPEFHGCLFKL</sequence>
<dbReference type="InterPro" id="IPR043502">
    <property type="entry name" value="DNA/RNA_pol_sf"/>
</dbReference>
<dbReference type="CDD" id="cd00303">
    <property type="entry name" value="retropepsin_like"/>
    <property type="match status" value="1"/>
</dbReference>
<dbReference type="EMBL" id="QJKJ01001550">
    <property type="protein sequence ID" value="RDY07092.1"/>
    <property type="molecule type" value="Genomic_DNA"/>
</dbReference>
<evidence type="ECO:0000313" key="3">
    <source>
        <dbReference type="Proteomes" id="UP000257109"/>
    </source>
</evidence>
<dbReference type="OrthoDB" id="1420897at2759"/>
<feature type="compositionally biased region" description="Basic and acidic residues" evidence="1">
    <location>
        <begin position="38"/>
        <end position="51"/>
    </location>
</feature>
<dbReference type="AlphaFoldDB" id="A0A371HWD4"/>